<evidence type="ECO:0000313" key="2">
    <source>
        <dbReference type="Proteomes" id="UP000663874"/>
    </source>
</evidence>
<protein>
    <submittedName>
        <fullName evidence="1">Uncharacterized protein</fullName>
    </submittedName>
</protein>
<dbReference type="Proteomes" id="UP000663874">
    <property type="component" value="Unassembled WGS sequence"/>
</dbReference>
<sequence length="98" mass="11096">MHLFLGWREMEDQVGTLGYSIESYLWGDARARHTFLIACTNEHPLVLIEIDIGDHAKGIHKSMKLNIKELDEIPNTISKIEFIGETSSPIALPHLIKS</sequence>
<dbReference type="EMBL" id="CAJOBE010007375">
    <property type="protein sequence ID" value="CAF4034386.1"/>
    <property type="molecule type" value="Genomic_DNA"/>
</dbReference>
<reference evidence="1" key="1">
    <citation type="submission" date="2021-02" db="EMBL/GenBank/DDBJ databases">
        <authorList>
            <person name="Nowell W R."/>
        </authorList>
    </citation>
    <scope>NUCLEOTIDE SEQUENCE</scope>
</reference>
<name>A0A819QPE8_9BILA</name>
<comment type="caution">
    <text evidence="1">The sequence shown here is derived from an EMBL/GenBank/DDBJ whole genome shotgun (WGS) entry which is preliminary data.</text>
</comment>
<evidence type="ECO:0000313" key="1">
    <source>
        <dbReference type="EMBL" id="CAF4034386.1"/>
    </source>
</evidence>
<dbReference type="AlphaFoldDB" id="A0A819QPE8"/>
<accession>A0A819QPE8</accession>
<proteinExistence type="predicted"/>
<gene>
    <name evidence="1" type="ORF">FNK824_LOCUS27821</name>
</gene>
<feature type="non-terminal residue" evidence="1">
    <location>
        <position position="98"/>
    </location>
</feature>
<organism evidence="1 2">
    <name type="scientific">Rotaria sordida</name>
    <dbReference type="NCBI Taxonomy" id="392033"/>
    <lineage>
        <taxon>Eukaryota</taxon>
        <taxon>Metazoa</taxon>
        <taxon>Spiralia</taxon>
        <taxon>Gnathifera</taxon>
        <taxon>Rotifera</taxon>
        <taxon>Eurotatoria</taxon>
        <taxon>Bdelloidea</taxon>
        <taxon>Philodinida</taxon>
        <taxon>Philodinidae</taxon>
        <taxon>Rotaria</taxon>
    </lineage>
</organism>